<organism evidence="9 10">
    <name type="scientific">Otus sunia</name>
    <name type="common">Oriental scops-owl</name>
    <dbReference type="NCBI Taxonomy" id="257818"/>
    <lineage>
        <taxon>Eukaryota</taxon>
        <taxon>Metazoa</taxon>
        <taxon>Chordata</taxon>
        <taxon>Craniata</taxon>
        <taxon>Vertebrata</taxon>
        <taxon>Euteleostomi</taxon>
        <taxon>Archelosauria</taxon>
        <taxon>Archosauria</taxon>
        <taxon>Dinosauria</taxon>
        <taxon>Saurischia</taxon>
        <taxon>Theropoda</taxon>
        <taxon>Coelurosauria</taxon>
        <taxon>Aves</taxon>
        <taxon>Neognathae</taxon>
        <taxon>Neoaves</taxon>
        <taxon>Telluraves</taxon>
        <taxon>Strigiformes</taxon>
        <taxon>Strigidae</taxon>
        <taxon>Otus</taxon>
    </lineage>
</organism>
<dbReference type="Pfam" id="PF18779">
    <property type="entry name" value="LRR_RI_capping"/>
    <property type="match status" value="1"/>
</dbReference>
<evidence type="ECO:0000313" key="9">
    <source>
        <dbReference type="Ensembl" id="ENSOSUP00000003018.1"/>
    </source>
</evidence>
<comment type="subunit">
    <text evidence="2">Forms high-affinity heterodimers with RNASE1, ANG and RNASE2.</text>
</comment>
<evidence type="ECO:0000256" key="8">
    <source>
        <dbReference type="ARBA" id="ARBA00049613"/>
    </source>
</evidence>
<comment type="function">
    <text evidence="8">Ribonuclease inhibitor which inhibits RNASE1, RNASE2 and angiogenin (ANG). May play a role in redox homeostasis. Required to inhibit the cytotoxic tRNA ribonuclease activity of ANG in the cytoplasm in absence of stress. Relocates to the nucleus in response to stress, relieving inhibition of ANG in the cytoplasm, and inhibiting the angiogenic activity of ANG in the nucleus.</text>
</comment>
<protein>
    <recommendedName>
        <fullName evidence="3">Ribonuclease inhibitor</fullName>
    </recommendedName>
    <alternativeName>
        <fullName evidence="7">Ribonuclease/angiogenin inhibitor 1</fullName>
    </alternativeName>
</protein>
<proteinExistence type="predicted"/>
<reference evidence="9" key="2">
    <citation type="submission" date="2025-09" db="UniProtKB">
        <authorList>
            <consortium name="Ensembl"/>
        </authorList>
    </citation>
    <scope>IDENTIFICATION</scope>
</reference>
<evidence type="ECO:0000256" key="7">
    <source>
        <dbReference type="ARBA" id="ARBA00032534"/>
    </source>
</evidence>
<accession>A0A8C8A9E3</accession>
<keyword evidence="5" id="KW-0433">Leucine-rich repeat</keyword>
<dbReference type="Ensembl" id="ENSOSUT00000003097.1">
    <property type="protein sequence ID" value="ENSOSUP00000003018.1"/>
    <property type="gene ID" value="ENSOSUG00000002122.1"/>
</dbReference>
<evidence type="ECO:0000256" key="2">
    <source>
        <dbReference type="ARBA" id="ARBA00011699"/>
    </source>
</evidence>
<evidence type="ECO:0000256" key="1">
    <source>
        <dbReference type="ARBA" id="ARBA00004496"/>
    </source>
</evidence>
<evidence type="ECO:0000256" key="5">
    <source>
        <dbReference type="ARBA" id="ARBA00022614"/>
    </source>
</evidence>
<dbReference type="Pfam" id="PF13516">
    <property type="entry name" value="LRR_6"/>
    <property type="match status" value="1"/>
</dbReference>
<dbReference type="Proteomes" id="UP000694552">
    <property type="component" value="Unplaced"/>
</dbReference>
<evidence type="ECO:0000256" key="6">
    <source>
        <dbReference type="ARBA" id="ARBA00022737"/>
    </source>
</evidence>
<comment type="subcellular location">
    <subcellularLocation>
        <location evidence="1">Cytoplasm</location>
    </subcellularLocation>
</comment>
<evidence type="ECO:0000256" key="3">
    <source>
        <dbReference type="ARBA" id="ARBA00014554"/>
    </source>
</evidence>
<dbReference type="InterPro" id="IPR041302">
    <property type="entry name" value="LRR_RI_cap"/>
</dbReference>
<dbReference type="SUPFAM" id="SSF52047">
    <property type="entry name" value="RNI-like"/>
    <property type="match status" value="1"/>
</dbReference>
<dbReference type="GO" id="GO:0005737">
    <property type="term" value="C:cytoplasm"/>
    <property type="evidence" value="ECO:0007669"/>
    <property type="project" value="UniProtKB-SubCell"/>
</dbReference>
<dbReference type="InterPro" id="IPR001611">
    <property type="entry name" value="Leu-rich_rpt"/>
</dbReference>
<dbReference type="InterPro" id="IPR032675">
    <property type="entry name" value="LRR_dom_sf"/>
</dbReference>
<keyword evidence="10" id="KW-1185">Reference proteome</keyword>
<reference evidence="9" key="1">
    <citation type="submission" date="2025-08" db="UniProtKB">
        <authorList>
            <consortium name="Ensembl"/>
        </authorList>
    </citation>
    <scope>IDENTIFICATION</scope>
</reference>
<dbReference type="AlphaFoldDB" id="A0A8C8A9E3"/>
<keyword evidence="4" id="KW-0963">Cytoplasm</keyword>
<evidence type="ECO:0000313" key="10">
    <source>
        <dbReference type="Proteomes" id="UP000694552"/>
    </source>
</evidence>
<dbReference type="Gene3D" id="3.80.10.10">
    <property type="entry name" value="Ribonuclease Inhibitor"/>
    <property type="match status" value="1"/>
</dbReference>
<evidence type="ECO:0000256" key="4">
    <source>
        <dbReference type="ARBA" id="ARBA00022490"/>
    </source>
</evidence>
<keyword evidence="6" id="KW-0677">Repeat</keyword>
<sequence>MDLDMQCEEISPSRWAELLTKVLLLFSSFRLDDCNLSRSNCEDLCSVISMNPSLTELKLNNNELGDAGIECLGCPSATMDQEL</sequence>
<name>A0A8C8A9E3_9STRI</name>